<keyword evidence="1" id="KW-0472">Membrane</keyword>
<name>A0A1F7S1X6_9BACT</name>
<gene>
    <name evidence="2" type="ORF">A2W05_08410</name>
</gene>
<dbReference type="InterPro" id="IPR012902">
    <property type="entry name" value="N_methyl_site"/>
</dbReference>
<keyword evidence="1" id="KW-0812">Transmembrane</keyword>
<dbReference type="Proteomes" id="UP000178797">
    <property type="component" value="Unassembled WGS sequence"/>
</dbReference>
<dbReference type="NCBIfam" id="TIGR02532">
    <property type="entry name" value="IV_pilin_GFxxxE"/>
    <property type="match status" value="1"/>
</dbReference>
<organism evidence="2 3">
    <name type="scientific">Candidatus Schekmanbacteria bacterium RBG_16_38_10</name>
    <dbReference type="NCBI Taxonomy" id="1817879"/>
    <lineage>
        <taxon>Bacteria</taxon>
        <taxon>Candidatus Schekmaniibacteriota</taxon>
    </lineage>
</organism>
<evidence type="ECO:0000256" key="1">
    <source>
        <dbReference type="SAM" id="Phobius"/>
    </source>
</evidence>
<protein>
    <recommendedName>
        <fullName evidence="4">Type II secretion system protein GspG C-terminal domain-containing protein</fullName>
    </recommendedName>
</protein>
<evidence type="ECO:0000313" key="3">
    <source>
        <dbReference type="Proteomes" id="UP000178797"/>
    </source>
</evidence>
<evidence type="ECO:0000313" key="2">
    <source>
        <dbReference type="EMBL" id="OGL47812.1"/>
    </source>
</evidence>
<dbReference type="InterPro" id="IPR045584">
    <property type="entry name" value="Pilin-like"/>
</dbReference>
<dbReference type="EMBL" id="MGDE01000009">
    <property type="protein sequence ID" value="OGL47812.1"/>
    <property type="molecule type" value="Genomic_DNA"/>
</dbReference>
<comment type="caution">
    <text evidence="2">The sequence shown here is derived from an EMBL/GenBank/DDBJ whole genome shotgun (WGS) entry which is preliminary data.</text>
</comment>
<keyword evidence="1" id="KW-1133">Transmembrane helix</keyword>
<dbReference type="Gene3D" id="3.30.700.10">
    <property type="entry name" value="Glycoprotein, Type 4 Pilin"/>
    <property type="match status" value="1"/>
</dbReference>
<reference evidence="2 3" key="1">
    <citation type="journal article" date="2016" name="Nat. Commun.">
        <title>Thousands of microbial genomes shed light on interconnected biogeochemical processes in an aquifer system.</title>
        <authorList>
            <person name="Anantharaman K."/>
            <person name="Brown C.T."/>
            <person name="Hug L.A."/>
            <person name="Sharon I."/>
            <person name="Castelle C.J."/>
            <person name="Probst A.J."/>
            <person name="Thomas B.C."/>
            <person name="Singh A."/>
            <person name="Wilkins M.J."/>
            <person name="Karaoz U."/>
            <person name="Brodie E.L."/>
            <person name="Williams K.H."/>
            <person name="Hubbard S.S."/>
            <person name="Banfield J.F."/>
        </authorList>
    </citation>
    <scope>NUCLEOTIDE SEQUENCE [LARGE SCALE GENOMIC DNA]</scope>
</reference>
<dbReference type="SUPFAM" id="SSF54523">
    <property type="entry name" value="Pili subunits"/>
    <property type="match status" value="1"/>
</dbReference>
<accession>A0A1F7S1X6</accession>
<proteinExistence type="predicted"/>
<dbReference type="AlphaFoldDB" id="A0A1F7S1X6"/>
<sequence>MIGKNNKIRGFHLLESAVVIVIIGVLVSFAVPRLRDVVERSKVNEAFMFLEEVKASQGKYHVREGKYANNLNSLGIKKSDSKYYIIGIIQAGSTGSIKDSWFLVLTRKNTGSGVYTIAFTEEGFDRTNSTIVNLPDINPLAGL</sequence>
<evidence type="ECO:0008006" key="4">
    <source>
        <dbReference type="Google" id="ProtNLM"/>
    </source>
</evidence>
<feature type="transmembrane region" description="Helical" evidence="1">
    <location>
        <begin position="12"/>
        <end position="31"/>
    </location>
</feature>